<dbReference type="EMBL" id="JBBPBM010000017">
    <property type="protein sequence ID" value="KAK8556494.1"/>
    <property type="molecule type" value="Genomic_DNA"/>
</dbReference>
<keyword evidence="3" id="KW-1185">Reference proteome</keyword>
<comment type="caution">
    <text evidence="2">The sequence shown here is derived from an EMBL/GenBank/DDBJ whole genome shotgun (WGS) entry which is preliminary data.</text>
</comment>
<dbReference type="Proteomes" id="UP001472677">
    <property type="component" value="Unassembled WGS sequence"/>
</dbReference>
<evidence type="ECO:0000313" key="3">
    <source>
        <dbReference type="Proteomes" id="UP001472677"/>
    </source>
</evidence>
<sequence length="123" mass="13525">MPDDNDTSAKQQEPLHSDMGGKEVGMSNLVSSEANNIALRHTLQLRALMCWTQRELNQNKEDLDPAAYPSSFSFVEPSKQETQPSNATLEKIGESAKSDGPYVEAMGTQLAESFHSMSFSSNQ</sequence>
<proteinExistence type="predicted"/>
<protein>
    <submittedName>
        <fullName evidence="2">Uncharacterized protein</fullName>
    </submittedName>
</protein>
<evidence type="ECO:0000256" key="1">
    <source>
        <dbReference type="SAM" id="MobiDB-lite"/>
    </source>
</evidence>
<accession>A0ABR2ECE9</accession>
<name>A0ABR2ECE9_9ROSI</name>
<evidence type="ECO:0000313" key="2">
    <source>
        <dbReference type="EMBL" id="KAK8556494.1"/>
    </source>
</evidence>
<reference evidence="2 3" key="1">
    <citation type="journal article" date="2024" name="G3 (Bethesda)">
        <title>Genome assembly of Hibiscus sabdariffa L. provides insights into metabolisms of medicinal natural products.</title>
        <authorList>
            <person name="Kim T."/>
        </authorList>
    </citation>
    <scope>NUCLEOTIDE SEQUENCE [LARGE SCALE GENOMIC DNA]</scope>
    <source>
        <strain evidence="2">TK-2024</strain>
        <tissue evidence="2">Old leaves</tissue>
    </source>
</reference>
<feature type="region of interest" description="Disordered" evidence="1">
    <location>
        <begin position="62"/>
        <end position="86"/>
    </location>
</feature>
<organism evidence="2 3">
    <name type="scientific">Hibiscus sabdariffa</name>
    <name type="common">roselle</name>
    <dbReference type="NCBI Taxonomy" id="183260"/>
    <lineage>
        <taxon>Eukaryota</taxon>
        <taxon>Viridiplantae</taxon>
        <taxon>Streptophyta</taxon>
        <taxon>Embryophyta</taxon>
        <taxon>Tracheophyta</taxon>
        <taxon>Spermatophyta</taxon>
        <taxon>Magnoliopsida</taxon>
        <taxon>eudicotyledons</taxon>
        <taxon>Gunneridae</taxon>
        <taxon>Pentapetalae</taxon>
        <taxon>rosids</taxon>
        <taxon>malvids</taxon>
        <taxon>Malvales</taxon>
        <taxon>Malvaceae</taxon>
        <taxon>Malvoideae</taxon>
        <taxon>Hibiscus</taxon>
    </lineage>
</organism>
<gene>
    <name evidence="2" type="ORF">V6N12_002894</name>
</gene>
<feature type="region of interest" description="Disordered" evidence="1">
    <location>
        <begin position="1"/>
        <end position="27"/>
    </location>
</feature>